<dbReference type="RefSeq" id="WP_131851983.1">
    <property type="nucleotide sequence ID" value="NZ_SKFH01000013.1"/>
</dbReference>
<dbReference type="PANTHER" id="PTHR43065:SF10">
    <property type="entry name" value="PEROXIDE STRESS-ACTIVATED HISTIDINE KINASE MAK3"/>
    <property type="match status" value="1"/>
</dbReference>
<feature type="domain" description="PAS" evidence="12">
    <location>
        <begin position="24"/>
        <end position="81"/>
    </location>
</feature>
<keyword evidence="3" id="KW-0716">Sensory transduction</keyword>
<keyword evidence="14" id="KW-1185">Reference proteome</keyword>
<dbReference type="InterPro" id="IPR013515">
    <property type="entry name" value="Phytochrome_cen-reg"/>
</dbReference>
<protein>
    <submittedName>
        <fullName evidence="13">GAF domain-containing protein</fullName>
    </submittedName>
</protein>
<dbReference type="AlphaFoldDB" id="A0A4R4E193"/>
<evidence type="ECO:0000256" key="8">
    <source>
        <dbReference type="ARBA" id="ARBA00022991"/>
    </source>
</evidence>
<accession>A0A4R4E193</accession>
<dbReference type="PANTHER" id="PTHR43065">
    <property type="entry name" value="SENSOR HISTIDINE KINASE"/>
    <property type="match status" value="1"/>
</dbReference>
<name>A0A4R4E193_9BACT</name>
<dbReference type="PRINTS" id="PR01033">
    <property type="entry name" value="PHYTOCHROME"/>
</dbReference>
<dbReference type="InterPro" id="IPR035965">
    <property type="entry name" value="PAS-like_dom_sf"/>
</dbReference>
<gene>
    <name evidence="13" type="ORF">E0486_09765</name>
</gene>
<evidence type="ECO:0000259" key="11">
    <source>
        <dbReference type="PROSITE" id="PS50046"/>
    </source>
</evidence>
<dbReference type="EMBL" id="SKFH01000013">
    <property type="protein sequence ID" value="TCZ71360.1"/>
    <property type="molecule type" value="Genomic_DNA"/>
</dbReference>
<dbReference type="InterPro" id="IPR003018">
    <property type="entry name" value="GAF"/>
</dbReference>
<dbReference type="GO" id="GO:0006355">
    <property type="term" value="P:regulation of DNA-templated transcription"/>
    <property type="evidence" value="ECO:0007669"/>
    <property type="project" value="InterPro"/>
</dbReference>
<evidence type="ECO:0000256" key="1">
    <source>
        <dbReference type="ARBA" id="ARBA00022543"/>
    </source>
</evidence>
<evidence type="ECO:0000256" key="5">
    <source>
        <dbReference type="ARBA" id="ARBA00022741"/>
    </source>
</evidence>
<keyword evidence="8" id="KW-0157">Chromophore</keyword>
<evidence type="ECO:0000256" key="7">
    <source>
        <dbReference type="ARBA" id="ARBA00022840"/>
    </source>
</evidence>
<dbReference type="GO" id="GO:0000160">
    <property type="term" value="P:phosphorelay signal transduction system"/>
    <property type="evidence" value="ECO:0007669"/>
    <property type="project" value="UniProtKB-KW"/>
</dbReference>
<dbReference type="CDD" id="cd00130">
    <property type="entry name" value="PAS"/>
    <property type="match status" value="1"/>
</dbReference>
<keyword evidence="4" id="KW-0808">Transferase</keyword>
<dbReference type="Gene3D" id="3.30.450.40">
    <property type="match status" value="1"/>
</dbReference>
<dbReference type="InterPro" id="IPR016132">
    <property type="entry name" value="Phyto_chromo_attachment"/>
</dbReference>
<dbReference type="SUPFAM" id="SSF55781">
    <property type="entry name" value="GAF domain-like"/>
    <property type="match status" value="2"/>
</dbReference>
<dbReference type="Pfam" id="PF00360">
    <property type="entry name" value="PHY"/>
    <property type="match status" value="1"/>
</dbReference>
<dbReference type="InterPro" id="IPR001294">
    <property type="entry name" value="Phytochrome"/>
</dbReference>
<dbReference type="SUPFAM" id="SSF55785">
    <property type="entry name" value="PYP-like sensor domain (PAS domain)"/>
    <property type="match status" value="1"/>
</dbReference>
<keyword evidence="1" id="KW-0600">Photoreceptor protein</keyword>
<keyword evidence="10" id="KW-0675">Receptor</keyword>
<dbReference type="Gene3D" id="3.30.450.270">
    <property type="match status" value="1"/>
</dbReference>
<dbReference type="PROSITE" id="PS50112">
    <property type="entry name" value="PAS"/>
    <property type="match status" value="1"/>
</dbReference>
<keyword evidence="9" id="KW-0902">Two-component regulatory system</keyword>
<evidence type="ECO:0000256" key="10">
    <source>
        <dbReference type="ARBA" id="ARBA00023170"/>
    </source>
</evidence>
<dbReference type="SMART" id="SM00065">
    <property type="entry name" value="GAF"/>
    <property type="match status" value="1"/>
</dbReference>
<dbReference type="OrthoDB" id="9766459at2"/>
<proteinExistence type="predicted"/>
<evidence type="ECO:0000313" key="13">
    <source>
        <dbReference type="EMBL" id="TCZ71360.1"/>
    </source>
</evidence>
<dbReference type="GO" id="GO:0005524">
    <property type="term" value="F:ATP binding"/>
    <property type="evidence" value="ECO:0007669"/>
    <property type="project" value="UniProtKB-KW"/>
</dbReference>
<evidence type="ECO:0000256" key="4">
    <source>
        <dbReference type="ARBA" id="ARBA00022679"/>
    </source>
</evidence>
<sequence length="499" mass="56016">MNFDSEFCGRVPLNQTNLVQPHGVLLVVESGSWRILQCSENSATLLGIEPEELAGSTLHDRISAAQLERLAARLASVRDGKFPLTVTLNGHKCLLIVEPVDGYVLMEVEKLEDEQATFVDLYEPLKYAIAAIESAEGVVEASRIIARELKAFSGFDKVMIYRFDKEWNGEVIAEEKEAGMESYLYQFFPASDIPKQARELYRKNPYRLIPNVDYTPIRLYPVLNPLTHSFTDLSNSNLRSVASVHIEYLRNMQVTASMSTRILKNGKLWGLIACHHRSPRYLSYQECSVFEMLSTFITAKIGAVEDAQSAFRKAEGHAGIARVTESVFAAGNLGDGLGQQSESLLDLLQADGVALVQQRSVQSWGSTPAPADVQDLVYWLQTHGINRLYQQPSITAVYDGGDRFAEAASGLLALPIRAERGQYLLAFRKEAVRRIDWGGNPNETVRFESDGRRYHPRHSFQVWQQTVNGTAPEWTDTEEQVAETFRQFLLEYTLKTAQV</sequence>
<dbReference type="GO" id="GO:0016301">
    <property type="term" value="F:kinase activity"/>
    <property type="evidence" value="ECO:0007669"/>
    <property type="project" value="UniProtKB-KW"/>
</dbReference>
<keyword evidence="5" id="KW-0547">Nucleotide-binding</keyword>
<dbReference type="InterPro" id="IPR043150">
    <property type="entry name" value="Phytochrome_PHY_sf"/>
</dbReference>
<dbReference type="Gene3D" id="3.30.450.20">
    <property type="entry name" value="PAS domain"/>
    <property type="match status" value="1"/>
</dbReference>
<keyword evidence="7" id="KW-0067">ATP-binding</keyword>
<dbReference type="PROSITE" id="PS50046">
    <property type="entry name" value="PHYTOCHROME_2"/>
    <property type="match status" value="1"/>
</dbReference>
<keyword evidence="6" id="KW-0418">Kinase</keyword>
<dbReference type="InterPro" id="IPR029016">
    <property type="entry name" value="GAF-like_dom_sf"/>
</dbReference>
<evidence type="ECO:0000256" key="6">
    <source>
        <dbReference type="ARBA" id="ARBA00022777"/>
    </source>
</evidence>
<dbReference type="Proteomes" id="UP000295164">
    <property type="component" value="Unassembled WGS sequence"/>
</dbReference>
<organism evidence="13 14">
    <name type="scientific">Flaviaesturariibacter aridisoli</name>
    <dbReference type="NCBI Taxonomy" id="2545761"/>
    <lineage>
        <taxon>Bacteria</taxon>
        <taxon>Pseudomonadati</taxon>
        <taxon>Bacteroidota</taxon>
        <taxon>Chitinophagia</taxon>
        <taxon>Chitinophagales</taxon>
        <taxon>Chitinophagaceae</taxon>
        <taxon>Flaviaestuariibacter</taxon>
    </lineage>
</organism>
<comment type="caution">
    <text evidence="13">The sequence shown here is derived from an EMBL/GenBank/DDBJ whole genome shotgun (WGS) entry which is preliminary data.</text>
</comment>
<dbReference type="InterPro" id="IPR000014">
    <property type="entry name" value="PAS"/>
</dbReference>
<evidence type="ECO:0000313" key="14">
    <source>
        <dbReference type="Proteomes" id="UP000295164"/>
    </source>
</evidence>
<dbReference type="Pfam" id="PF01590">
    <property type="entry name" value="GAF"/>
    <property type="match status" value="1"/>
</dbReference>
<dbReference type="InterPro" id="IPR013654">
    <property type="entry name" value="PAS_2"/>
</dbReference>
<reference evidence="13 14" key="1">
    <citation type="submission" date="2019-03" db="EMBL/GenBank/DDBJ databases">
        <authorList>
            <person name="Kim M.K.M."/>
        </authorList>
    </citation>
    <scope>NUCLEOTIDE SEQUENCE [LARGE SCALE GENOMIC DNA]</scope>
    <source>
        <strain evidence="13 14">17J68-15</strain>
    </source>
</reference>
<evidence type="ECO:0000256" key="3">
    <source>
        <dbReference type="ARBA" id="ARBA00022606"/>
    </source>
</evidence>
<keyword evidence="2" id="KW-0597">Phosphoprotein</keyword>
<feature type="domain" description="Phytochrome chromophore attachment site" evidence="11">
    <location>
        <begin position="137"/>
        <end position="299"/>
    </location>
</feature>
<dbReference type="GO" id="GO:0009584">
    <property type="term" value="P:detection of visible light"/>
    <property type="evidence" value="ECO:0007669"/>
    <property type="project" value="InterPro"/>
</dbReference>
<evidence type="ECO:0000256" key="9">
    <source>
        <dbReference type="ARBA" id="ARBA00023012"/>
    </source>
</evidence>
<dbReference type="Pfam" id="PF08446">
    <property type="entry name" value="PAS_2"/>
    <property type="match status" value="1"/>
</dbReference>
<evidence type="ECO:0000259" key="12">
    <source>
        <dbReference type="PROSITE" id="PS50112"/>
    </source>
</evidence>
<dbReference type="GO" id="GO:0009881">
    <property type="term" value="F:photoreceptor activity"/>
    <property type="evidence" value="ECO:0007669"/>
    <property type="project" value="UniProtKB-KW"/>
</dbReference>
<evidence type="ECO:0000256" key="2">
    <source>
        <dbReference type="ARBA" id="ARBA00022553"/>
    </source>
</evidence>